<organism evidence="2 3">
    <name type="scientific">Chlamydomonas eustigma</name>
    <dbReference type="NCBI Taxonomy" id="1157962"/>
    <lineage>
        <taxon>Eukaryota</taxon>
        <taxon>Viridiplantae</taxon>
        <taxon>Chlorophyta</taxon>
        <taxon>core chlorophytes</taxon>
        <taxon>Chlorophyceae</taxon>
        <taxon>CS clade</taxon>
        <taxon>Chlamydomonadales</taxon>
        <taxon>Chlamydomonadaceae</taxon>
        <taxon>Chlamydomonas</taxon>
    </lineage>
</organism>
<accession>A0A250XG02</accession>
<dbReference type="OrthoDB" id="1932153at2759"/>
<name>A0A250XG02_9CHLO</name>
<comment type="caution">
    <text evidence="2">The sequence shown here is derived from an EMBL/GenBank/DDBJ whole genome shotgun (WGS) entry which is preliminary data.</text>
</comment>
<evidence type="ECO:0000313" key="3">
    <source>
        <dbReference type="Proteomes" id="UP000232323"/>
    </source>
</evidence>
<keyword evidence="3" id="KW-1185">Reference proteome</keyword>
<evidence type="ECO:0000313" key="2">
    <source>
        <dbReference type="EMBL" id="GAX82008.1"/>
    </source>
</evidence>
<reference evidence="2 3" key="1">
    <citation type="submission" date="2017-08" db="EMBL/GenBank/DDBJ databases">
        <title>Acidophilic green algal genome provides insights into adaptation to an acidic environment.</title>
        <authorList>
            <person name="Hirooka S."/>
            <person name="Hirose Y."/>
            <person name="Kanesaki Y."/>
            <person name="Higuchi S."/>
            <person name="Fujiwara T."/>
            <person name="Onuma R."/>
            <person name="Era A."/>
            <person name="Ohbayashi R."/>
            <person name="Uzuka A."/>
            <person name="Nozaki H."/>
            <person name="Yoshikawa H."/>
            <person name="Miyagishima S.Y."/>
        </authorList>
    </citation>
    <scope>NUCLEOTIDE SEQUENCE [LARGE SCALE GENOMIC DNA]</scope>
    <source>
        <strain evidence="2 3">NIES-2499</strain>
    </source>
</reference>
<gene>
    <name evidence="2" type="ORF">CEUSTIGMA_g9436.t1</name>
</gene>
<feature type="region of interest" description="Disordered" evidence="1">
    <location>
        <begin position="1"/>
        <end position="42"/>
    </location>
</feature>
<evidence type="ECO:0000256" key="1">
    <source>
        <dbReference type="SAM" id="MobiDB-lite"/>
    </source>
</evidence>
<sequence>MSTLGFNHFKHSPEEGHMQDSQPQSRGGLASETGSQPPPVTGIAVVSLPRLEAQPWVKNLASWLSEHTTGVARVDLKRPTPPSLDQYSEGNLLFVRHKKQPKRRQGAATEVRLDTDQSAEDSRSFFKSSAGVSTGARIKITRNCFFFKDPSGLRRPWIDMGLGLSADMDSQRVLPVARLKIGNLLSVKAFPEGIVKFSQTIPLGGTGLSAKILYELPFRNMQSFWNPPSRLMIRLDNTSGSGIHLSPTGIEVDEKLVRFSDILTVRAAVGLSFPRSLPIDKDDDAFGFKVHRLSLKSLW</sequence>
<dbReference type="EMBL" id="BEGY01000074">
    <property type="protein sequence ID" value="GAX82008.1"/>
    <property type="molecule type" value="Genomic_DNA"/>
</dbReference>
<dbReference type="Proteomes" id="UP000232323">
    <property type="component" value="Unassembled WGS sequence"/>
</dbReference>
<dbReference type="AlphaFoldDB" id="A0A250XG02"/>
<proteinExistence type="predicted"/>
<protein>
    <submittedName>
        <fullName evidence="2">Uncharacterized protein</fullName>
    </submittedName>
</protein>